<dbReference type="Pfam" id="PF00096">
    <property type="entry name" value="zf-C2H2"/>
    <property type="match status" value="4"/>
</dbReference>
<keyword evidence="2" id="KW-0677">Repeat</keyword>
<feature type="region of interest" description="Disordered" evidence="6">
    <location>
        <begin position="186"/>
        <end position="227"/>
    </location>
</feature>
<dbReference type="EMBL" id="SWFS01000258">
    <property type="protein sequence ID" value="KAA8912357.1"/>
    <property type="molecule type" value="Genomic_DNA"/>
</dbReference>
<comment type="caution">
    <text evidence="8">The sequence shown here is derived from an EMBL/GenBank/DDBJ whole genome shotgun (WGS) entry which is preliminary data.</text>
</comment>
<evidence type="ECO:0000256" key="1">
    <source>
        <dbReference type="ARBA" id="ARBA00022723"/>
    </source>
</evidence>
<dbReference type="GO" id="GO:0000978">
    <property type="term" value="F:RNA polymerase II cis-regulatory region sequence-specific DNA binding"/>
    <property type="evidence" value="ECO:0007669"/>
    <property type="project" value="TreeGrafter"/>
</dbReference>
<evidence type="ECO:0000313" key="9">
    <source>
        <dbReference type="Proteomes" id="UP000761534"/>
    </source>
</evidence>
<accession>A0A642V3J5</accession>
<dbReference type="Proteomes" id="UP000761534">
    <property type="component" value="Unassembled WGS sequence"/>
</dbReference>
<feature type="domain" description="C2H2-type" evidence="7">
    <location>
        <begin position="107"/>
        <end position="134"/>
    </location>
</feature>
<feature type="compositionally biased region" description="Basic and acidic residues" evidence="6">
    <location>
        <begin position="49"/>
        <end position="60"/>
    </location>
</feature>
<keyword evidence="1" id="KW-0479">Metal-binding</keyword>
<keyword evidence="4" id="KW-0862">Zinc</keyword>
<dbReference type="SUPFAM" id="SSF57667">
    <property type="entry name" value="beta-beta-alpha zinc fingers"/>
    <property type="match status" value="3"/>
</dbReference>
<dbReference type="GO" id="GO:0000981">
    <property type="term" value="F:DNA-binding transcription factor activity, RNA polymerase II-specific"/>
    <property type="evidence" value="ECO:0007669"/>
    <property type="project" value="TreeGrafter"/>
</dbReference>
<dbReference type="PROSITE" id="PS50157">
    <property type="entry name" value="ZINC_FINGER_C2H2_2"/>
    <property type="match status" value="5"/>
</dbReference>
<dbReference type="GO" id="GO:0008270">
    <property type="term" value="F:zinc ion binding"/>
    <property type="evidence" value="ECO:0007669"/>
    <property type="project" value="UniProtKB-KW"/>
</dbReference>
<dbReference type="PANTHER" id="PTHR23235">
    <property type="entry name" value="KRUEPPEL-LIKE TRANSCRIPTION FACTOR"/>
    <property type="match status" value="1"/>
</dbReference>
<evidence type="ECO:0000256" key="3">
    <source>
        <dbReference type="ARBA" id="ARBA00022771"/>
    </source>
</evidence>
<evidence type="ECO:0000256" key="5">
    <source>
        <dbReference type="PROSITE-ProRule" id="PRU00042"/>
    </source>
</evidence>
<feature type="region of interest" description="Disordered" evidence="6">
    <location>
        <begin position="49"/>
        <end position="71"/>
    </location>
</feature>
<sequence length="227" mass="26414">MAEVDLIEPEIKRLKRRYEVEASLMEAKPFECEVCALRFQFKSRLEAHRKTHEGNAKRPDTSNLRRHQRVHGQGVGPTFECEVCHQQFGNRDHLKRHKVVHTNERPYACNTCGRAFARKPDMTKHEKIHTDQKPYECEVCGLRFRRAGHRTVHARRHTKERPYSCQICSRVFTRSDSLLNHYRRLHPGAPNYTEPGDRNNPEAALAPALDSLIQHNEKTPDPPPTIT</sequence>
<evidence type="ECO:0000256" key="2">
    <source>
        <dbReference type="ARBA" id="ARBA00022737"/>
    </source>
</evidence>
<dbReference type="Gene3D" id="3.30.160.60">
    <property type="entry name" value="Classic Zinc Finger"/>
    <property type="match status" value="5"/>
</dbReference>
<reference evidence="8" key="1">
    <citation type="journal article" date="2019" name="G3 (Bethesda)">
        <title>Genome Assemblies of Two Rare Opportunistic Yeast Pathogens: Diutina rugosa (syn. Candida rugosa) and Trichomonascus ciferrii (syn. Candida ciferrii).</title>
        <authorList>
            <person name="Mixao V."/>
            <person name="Saus E."/>
            <person name="Hansen A.P."/>
            <person name="Lass-Florl C."/>
            <person name="Gabaldon T."/>
        </authorList>
    </citation>
    <scope>NUCLEOTIDE SEQUENCE</scope>
    <source>
        <strain evidence="8">CBS 4856</strain>
    </source>
</reference>
<feature type="domain" description="C2H2-type" evidence="7">
    <location>
        <begin position="30"/>
        <end position="57"/>
    </location>
</feature>
<dbReference type="PROSITE" id="PS00028">
    <property type="entry name" value="ZINC_FINGER_C2H2_1"/>
    <property type="match status" value="5"/>
</dbReference>
<dbReference type="InterPro" id="IPR013087">
    <property type="entry name" value="Znf_C2H2_type"/>
</dbReference>
<organism evidence="8 9">
    <name type="scientific">Trichomonascus ciferrii</name>
    <dbReference type="NCBI Taxonomy" id="44093"/>
    <lineage>
        <taxon>Eukaryota</taxon>
        <taxon>Fungi</taxon>
        <taxon>Dikarya</taxon>
        <taxon>Ascomycota</taxon>
        <taxon>Saccharomycotina</taxon>
        <taxon>Dipodascomycetes</taxon>
        <taxon>Dipodascales</taxon>
        <taxon>Trichomonascaceae</taxon>
        <taxon>Trichomonascus</taxon>
        <taxon>Trichomonascus ciferrii complex</taxon>
    </lineage>
</organism>
<gene>
    <name evidence="8" type="ORF">TRICI_003527</name>
</gene>
<evidence type="ECO:0000256" key="4">
    <source>
        <dbReference type="ARBA" id="ARBA00022833"/>
    </source>
</evidence>
<dbReference type="FunFam" id="3.30.160.60:FF:000446">
    <property type="entry name" value="Zinc finger protein"/>
    <property type="match status" value="1"/>
</dbReference>
<name>A0A642V3J5_9ASCO</name>
<protein>
    <recommendedName>
        <fullName evidence="7">C2H2-type domain-containing protein</fullName>
    </recommendedName>
</protein>
<dbReference type="VEuPathDB" id="FungiDB:TRICI_003527"/>
<proteinExistence type="predicted"/>
<evidence type="ECO:0000259" key="7">
    <source>
        <dbReference type="PROSITE" id="PS50157"/>
    </source>
</evidence>
<evidence type="ECO:0000313" key="8">
    <source>
        <dbReference type="EMBL" id="KAA8912357.1"/>
    </source>
</evidence>
<keyword evidence="9" id="KW-1185">Reference proteome</keyword>
<feature type="domain" description="C2H2-type" evidence="7">
    <location>
        <begin position="135"/>
        <end position="162"/>
    </location>
</feature>
<dbReference type="SMART" id="SM00355">
    <property type="entry name" value="ZnF_C2H2"/>
    <property type="match status" value="5"/>
</dbReference>
<dbReference type="AlphaFoldDB" id="A0A642V3J5"/>
<dbReference type="InterPro" id="IPR036236">
    <property type="entry name" value="Znf_C2H2_sf"/>
</dbReference>
<feature type="domain" description="C2H2-type" evidence="7">
    <location>
        <begin position="163"/>
        <end position="191"/>
    </location>
</feature>
<dbReference type="FunFam" id="3.30.160.60:FF:002343">
    <property type="entry name" value="Zinc finger protein 33A"/>
    <property type="match status" value="1"/>
</dbReference>
<feature type="domain" description="C2H2-type" evidence="7">
    <location>
        <begin position="79"/>
        <end position="106"/>
    </location>
</feature>
<dbReference type="FunFam" id="3.30.160.60:FF:000110">
    <property type="entry name" value="Zinc finger protein-like"/>
    <property type="match status" value="1"/>
</dbReference>
<evidence type="ECO:0000256" key="6">
    <source>
        <dbReference type="SAM" id="MobiDB-lite"/>
    </source>
</evidence>
<dbReference type="OrthoDB" id="10018191at2759"/>
<keyword evidence="3 5" id="KW-0863">Zinc-finger</keyword>